<protein>
    <submittedName>
        <fullName evidence="1">Uncharacterized protein</fullName>
    </submittedName>
</protein>
<gene>
    <name evidence="1" type="ORF">GO986_16175</name>
</gene>
<dbReference type="RefSeq" id="WP_157460344.1">
    <property type="nucleotide sequence ID" value="NZ_WQLB01000026.1"/>
</dbReference>
<dbReference type="Proteomes" id="UP000483286">
    <property type="component" value="Unassembled WGS sequence"/>
</dbReference>
<proteinExistence type="predicted"/>
<dbReference type="EMBL" id="WQLB01000026">
    <property type="protein sequence ID" value="MVN88283.1"/>
    <property type="molecule type" value="Genomic_DNA"/>
</dbReference>
<accession>A0A7C9MAC3</accession>
<organism evidence="1 2">
    <name type="scientific">Deinococcus arboris</name>
    <dbReference type="NCBI Taxonomy" id="2682977"/>
    <lineage>
        <taxon>Bacteria</taxon>
        <taxon>Thermotogati</taxon>
        <taxon>Deinococcota</taxon>
        <taxon>Deinococci</taxon>
        <taxon>Deinococcales</taxon>
        <taxon>Deinococcaceae</taxon>
        <taxon>Deinococcus</taxon>
    </lineage>
</organism>
<sequence>MAKADTIRDIEAANGQKVPDTLNQKQLDELLALAKRDGAEQRDAFDGKLNEFQGKGSGKAAPKEKTVTVRVNDAIAAYGGEFTDPGTREVIGKEPTEVPLSPFVREKLRSEELIEAD</sequence>
<comment type="caution">
    <text evidence="1">The sequence shown here is derived from an EMBL/GenBank/DDBJ whole genome shotgun (WGS) entry which is preliminary data.</text>
</comment>
<reference evidence="1 2" key="1">
    <citation type="submission" date="2019-12" db="EMBL/GenBank/DDBJ databases">
        <title>Deinococcus sp. HMF7620 Genome sequencing and assembly.</title>
        <authorList>
            <person name="Kang H."/>
            <person name="Kim H."/>
            <person name="Joh K."/>
        </authorList>
    </citation>
    <scope>NUCLEOTIDE SEQUENCE [LARGE SCALE GENOMIC DNA]</scope>
    <source>
        <strain evidence="1 2">HMF7620</strain>
    </source>
</reference>
<evidence type="ECO:0000313" key="2">
    <source>
        <dbReference type="Proteomes" id="UP000483286"/>
    </source>
</evidence>
<name>A0A7C9MAC3_9DEIO</name>
<dbReference type="AlphaFoldDB" id="A0A7C9MAC3"/>
<keyword evidence="2" id="KW-1185">Reference proteome</keyword>
<evidence type="ECO:0000313" key="1">
    <source>
        <dbReference type="EMBL" id="MVN88283.1"/>
    </source>
</evidence>